<comment type="caution">
    <text evidence="1">The sequence shown here is derived from an EMBL/GenBank/DDBJ whole genome shotgun (WGS) entry which is preliminary data.</text>
</comment>
<evidence type="ECO:0000313" key="1">
    <source>
        <dbReference type="EMBL" id="KAF5656632.1"/>
    </source>
</evidence>
<dbReference type="Proteomes" id="UP000567885">
    <property type="component" value="Unassembled WGS sequence"/>
</dbReference>
<keyword evidence="2" id="KW-1185">Reference proteome</keyword>
<reference evidence="1 2" key="1">
    <citation type="submission" date="2020-05" db="EMBL/GenBank/DDBJ databases">
        <title>Identification and distribution of gene clusters putatively required for synthesis of sphingolipid metabolism inhibitors in phylogenetically diverse species of the filamentous fungus Fusarium.</title>
        <authorList>
            <person name="Kim H.-S."/>
            <person name="Busman M."/>
            <person name="Brown D.W."/>
            <person name="Divon H."/>
            <person name="Uhlig S."/>
            <person name="Proctor R.H."/>
        </authorList>
    </citation>
    <scope>NUCLEOTIDE SEQUENCE [LARGE SCALE GENOMIC DNA]</scope>
    <source>
        <strain evidence="1 2">NRRL 20693</strain>
    </source>
</reference>
<proteinExistence type="predicted"/>
<gene>
    <name evidence="1" type="ORF">FHETE_10909</name>
</gene>
<dbReference type="AlphaFoldDB" id="A0A8H5STL9"/>
<organism evidence="1 2">
    <name type="scientific">Fusarium heterosporum</name>
    <dbReference type="NCBI Taxonomy" id="42747"/>
    <lineage>
        <taxon>Eukaryota</taxon>
        <taxon>Fungi</taxon>
        <taxon>Dikarya</taxon>
        <taxon>Ascomycota</taxon>
        <taxon>Pezizomycotina</taxon>
        <taxon>Sordariomycetes</taxon>
        <taxon>Hypocreomycetidae</taxon>
        <taxon>Hypocreales</taxon>
        <taxon>Nectriaceae</taxon>
        <taxon>Fusarium</taxon>
        <taxon>Fusarium heterosporum species complex</taxon>
    </lineage>
</organism>
<accession>A0A8H5STL9</accession>
<evidence type="ECO:0000313" key="2">
    <source>
        <dbReference type="Proteomes" id="UP000567885"/>
    </source>
</evidence>
<protein>
    <submittedName>
        <fullName evidence="1">Uncharacterized protein</fullName>
    </submittedName>
</protein>
<name>A0A8H5STL9_FUSHE</name>
<sequence>MVFRQIPLIVPIGDHETSDEATNTYVRSLNNPSTQLLLRFEEHHLPFAVPREKAPLVPPWSEMKIMPYRMLRPTQHCRRPPMFGLPGGLQGAVQLFSVGDLIVSTSKTCRRLIFDLRTRQIVRVTVWASLSERHQQMSWVYRTVIPTSQAAILSRPDFLDNSDNMPTRRMRITDDQVGGFFAALTEFVDWPESFVVLLQIIKRRFDQNLIMTDMHLRLTAQSLLSVEDTPLGMSLALPHSQAFYQLLQHLDYDHRLAYFLCQESSDPRVAMVKVELASFLTEETLGFVMIEPRPFTREELQTISQGLDEARNGFSGQVARHGTTWAAIAMTRLVSRVAGLQFKPESVRCGVFNGLVTLWPARMRDAEMMARSLRQILTNNSIAVSEHHYDADGTQLGRLTVSQYDEICEHLLRAYAHQVAVIYSRDKDNVPQIRDLLSQQPLQANIEVQLLPDFYEMFGQDGKLYPAMGVYTRLERGEKGQTILGDWTFIPRHVWTKLIPELAVYRGEDTPGAPWPLPWLTENKDETSGVEISTI</sequence>
<dbReference type="EMBL" id="JAAGWQ010000339">
    <property type="protein sequence ID" value="KAF5656632.1"/>
    <property type="molecule type" value="Genomic_DNA"/>
</dbReference>
<dbReference type="OrthoDB" id="5078127at2759"/>